<organism evidence="2 3">
    <name type="scientific">Aspergillus bombycis</name>
    <dbReference type="NCBI Taxonomy" id="109264"/>
    <lineage>
        <taxon>Eukaryota</taxon>
        <taxon>Fungi</taxon>
        <taxon>Dikarya</taxon>
        <taxon>Ascomycota</taxon>
        <taxon>Pezizomycotina</taxon>
        <taxon>Eurotiomycetes</taxon>
        <taxon>Eurotiomycetidae</taxon>
        <taxon>Eurotiales</taxon>
        <taxon>Aspergillaceae</taxon>
        <taxon>Aspergillus</taxon>
    </lineage>
</organism>
<accession>A0A1F8AEC9</accession>
<feature type="compositionally biased region" description="Polar residues" evidence="1">
    <location>
        <begin position="16"/>
        <end position="27"/>
    </location>
</feature>
<evidence type="ECO:0000256" key="1">
    <source>
        <dbReference type="SAM" id="MobiDB-lite"/>
    </source>
</evidence>
<dbReference type="EMBL" id="LYCR01000005">
    <property type="protein sequence ID" value="OGM50017.1"/>
    <property type="molecule type" value="Genomic_DNA"/>
</dbReference>
<keyword evidence="3" id="KW-1185">Reference proteome</keyword>
<feature type="region of interest" description="Disordered" evidence="1">
    <location>
        <begin position="1"/>
        <end position="83"/>
    </location>
</feature>
<dbReference type="RefSeq" id="XP_022393734.1">
    <property type="nucleotide sequence ID" value="XM_022528478.1"/>
</dbReference>
<protein>
    <submittedName>
        <fullName evidence="2">Uncharacterized protein</fullName>
    </submittedName>
</protein>
<name>A0A1F8AEC9_9EURO</name>
<dbReference type="GeneID" id="34444738"/>
<feature type="compositionally biased region" description="Low complexity" evidence="1">
    <location>
        <begin position="68"/>
        <end position="79"/>
    </location>
</feature>
<dbReference type="Proteomes" id="UP000179179">
    <property type="component" value="Unassembled WGS sequence"/>
</dbReference>
<proteinExistence type="predicted"/>
<reference evidence="2 3" key="1">
    <citation type="journal article" date="2016" name="Genome Biol. Evol.">
        <title>Draft genome sequence of an aflatoxigenic Aspergillus species, A. bombycis.</title>
        <authorList>
            <person name="Moore G.G."/>
            <person name="Mack B.M."/>
            <person name="Beltz S.B."/>
            <person name="Gilbert M.K."/>
        </authorList>
    </citation>
    <scope>NUCLEOTIDE SEQUENCE [LARGE SCALE GENOMIC DNA]</scope>
    <source>
        <strain evidence="3">NRRL 26010</strain>
    </source>
</reference>
<feature type="compositionally biased region" description="Polar residues" evidence="1">
    <location>
        <begin position="143"/>
        <end position="160"/>
    </location>
</feature>
<feature type="region of interest" description="Disordered" evidence="1">
    <location>
        <begin position="184"/>
        <end position="220"/>
    </location>
</feature>
<dbReference type="OrthoDB" id="5575at2759"/>
<dbReference type="AlphaFoldDB" id="A0A1F8AEC9"/>
<feature type="region of interest" description="Disordered" evidence="1">
    <location>
        <begin position="137"/>
        <end position="160"/>
    </location>
</feature>
<evidence type="ECO:0000313" key="3">
    <source>
        <dbReference type="Proteomes" id="UP000179179"/>
    </source>
</evidence>
<feature type="compositionally biased region" description="Basic and acidic residues" evidence="1">
    <location>
        <begin position="184"/>
        <end position="193"/>
    </location>
</feature>
<feature type="compositionally biased region" description="Polar residues" evidence="1">
    <location>
        <begin position="196"/>
        <end position="220"/>
    </location>
</feature>
<comment type="caution">
    <text evidence="2">The sequence shown here is derived from an EMBL/GenBank/DDBJ whole genome shotgun (WGS) entry which is preliminary data.</text>
</comment>
<gene>
    <name evidence="2" type="ORF">ABOM_001348</name>
</gene>
<evidence type="ECO:0000313" key="2">
    <source>
        <dbReference type="EMBL" id="OGM50017.1"/>
    </source>
</evidence>
<sequence length="249" mass="27960">MNNPGKPRVQKDSMPDNESQEMLQKPSQEAEIDLRDAVSEDPICPGFNTKDSSSDYGDDSFSDLPSPTDLLLGHTTGLTDRNDQTTSKETCLEKNFKTKDDWIYTDEQWFTISPSLPDSLLQGKDVTATEVAGIFRESVGEPRTSSSNGDQGVKYDNQTTEIREIEHLGKKRRRSLASGDKAYDKRITKKHIDNPATESSASQSQYRSDDTSSGYNQNPQSCELTHSLEIWDDIDPTLLDEFKDIVSFF</sequence>